<reference evidence="2 3" key="2">
    <citation type="journal article" date="2011" name="J. Bacteriol.">
        <title>Complete genome sequences for the anaerobic, extremely thermophilic plant biomass-degrading bacteria Caldicellulosiruptor hydrothermalis, Caldicellulosiruptor kristjanssonii, Caldicellulosiruptor kronotskyensis, Caldicellulosiruptor owensenis, and Caldicellulosiruptor lactoaceticus.</title>
        <authorList>
            <person name="Blumer-Schuette S.E."/>
            <person name="Ozdemir I."/>
            <person name="Mistry D."/>
            <person name="Lucas S."/>
            <person name="Lapidus A."/>
            <person name="Cheng J.F."/>
            <person name="Goodwin L.A."/>
            <person name="Pitluck S."/>
            <person name="Land M.L."/>
            <person name="Hauser L.J."/>
            <person name="Woyke T."/>
            <person name="Mikhailova N."/>
            <person name="Pati A."/>
            <person name="Kyrpides N.C."/>
            <person name="Ivanova N."/>
            <person name="Detter J.C."/>
            <person name="Walston-Davenport K."/>
            <person name="Han S."/>
            <person name="Adams M.W."/>
            <person name="Kelly R.M."/>
        </authorList>
    </citation>
    <scope>NUCLEOTIDE SEQUENCE [LARGE SCALE GENOMIC DNA]</scope>
    <source>
        <strain evidence="3">ATCC 700853 / DSM 12137 / I77R1B</strain>
    </source>
</reference>
<accession>E4S445</accession>
<reference key="1">
    <citation type="submission" date="2010-11" db="EMBL/GenBank/DDBJ databases">
        <title>Complete sequence of chromosome of Caldicellulosiruptor kristjanssonii 177R1B.</title>
        <authorList>
            <consortium name="US DOE Joint Genome Institute"/>
            <person name="Lucas S."/>
            <person name="Copeland A."/>
            <person name="Lapidus A."/>
            <person name="Cheng J.-F."/>
            <person name="Bruce D."/>
            <person name="Goodwin L."/>
            <person name="Pitluck S."/>
            <person name="Davenport K."/>
            <person name="Detter J.C."/>
            <person name="Han C."/>
            <person name="Tapia R."/>
            <person name="Land M."/>
            <person name="Hauser L."/>
            <person name="Jeffries C."/>
            <person name="Kyrpides N."/>
            <person name="Ivanova N."/>
            <person name="Mikhailova N."/>
            <person name="Blumer-Schuette S.E."/>
            <person name="Kelly R.M."/>
            <person name="Woyke T."/>
        </authorList>
    </citation>
    <scope>NUCLEOTIDE SEQUENCE</scope>
    <source>
        <strain>177R1B</strain>
    </source>
</reference>
<dbReference type="AlphaFoldDB" id="E4S445"/>
<dbReference type="Proteomes" id="UP000009256">
    <property type="component" value="Chromosome"/>
</dbReference>
<keyword evidence="3" id="KW-1185">Reference proteome</keyword>
<evidence type="ECO:0000313" key="2">
    <source>
        <dbReference type="EMBL" id="ADQ41312.1"/>
    </source>
</evidence>
<dbReference type="OrthoDB" id="9776104at2"/>
<dbReference type="eggNOG" id="COG2826">
    <property type="taxonomic scope" value="Bacteria"/>
</dbReference>
<gene>
    <name evidence="2" type="ordered locus">Calkr_1827</name>
</gene>
<proteinExistence type="predicted"/>
<dbReference type="RefSeq" id="WP_013433044.1">
    <property type="nucleotide sequence ID" value="NC_014721.1"/>
</dbReference>
<dbReference type="Pfam" id="PF13936">
    <property type="entry name" value="HTH_38"/>
    <property type="match status" value="1"/>
</dbReference>
<evidence type="ECO:0000313" key="3">
    <source>
        <dbReference type="Proteomes" id="UP000009256"/>
    </source>
</evidence>
<dbReference type="EMBL" id="CP002326">
    <property type="protein sequence ID" value="ADQ41312.1"/>
    <property type="molecule type" value="Genomic_DNA"/>
</dbReference>
<name>E4S445_CALA7</name>
<organism evidence="2 3">
    <name type="scientific">Caldicellulosiruptor acetigenus (strain ATCC 700853 / DSM 12137 / I77R1B)</name>
    <name type="common">Caldicellulosiruptor kristjanssonii</name>
    <dbReference type="NCBI Taxonomy" id="632335"/>
    <lineage>
        <taxon>Bacteria</taxon>
        <taxon>Bacillati</taxon>
        <taxon>Bacillota</taxon>
        <taxon>Bacillota incertae sedis</taxon>
        <taxon>Caldicellulosiruptorales</taxon>
        <taxon>Caldicellulosiruptoraceae</taxon>
        <taxon>Caldicellulosiruptor</taxon>
    </lineage>
</organism>
<dbReference type="KEGG" id="cki:Calkr_1827"/>
<feature type="domain" description="Transposase IS30-like HTH" evidence="1">
    <location>
        <begin position="12"/>
        <end position="52"/>
    </location>
</feature>
<protein>
    <submittedName>
        <fullName evidence="2">Integrase catalytic region</fullName>
    </submittedName>
</protein>
<evidence type="ECO:0000259" key="1">
    <source>
        <dbReference type="Pfam" id="PF13936"/>
    </source>
</evidence>
<sequence>MVKNNNNIKKRSFKHLSQYERGMIYTLIQQHKSIQQIARIMGRAASIVLRELLATSEMEILNLASMSNYFLYLLKEYLSRRAS</sequence>
<dbReference type="HOGENOM" id="CLU_2536251_0_0_9"/>
<dbReference type="Gene3D" id="1.10.10.60">
    <property type="entry name" value="Homeodomain-like"/>
    <property type="match status" value="1"/>
</dbReference>
<dbReference type="InterPro" id="IPR025246">
    <property type="entry name" value="IS30-like_HTH"/>
</dbReference>